<comment type="subunit">
    <text evidence="1">Self-associates forming complexes of several hundred monomers.</text>
</comment>
<protein>
    <recommendedName>
        <fullName evidence="2">Regulatory protein zeste</fullName>
    </recommendedName>
</protein>
<keyword evidence="8" id="KW-1185">Reference proteome</keyword>
<evidence type="ECO:0000259" key="6">
    <source>
        <dbReference type="Pfam" id="PF13873"/>
    </source>
</evidence>
<dbReference type="Pfam" id="PF13873">
    <property type="entry name" value="Myb_DNA-bind_5"/>
    <property type="match status" value="1"/>
</dbReference>
<accession>A0AAV2P5R8</accession>
<keyword evidence="3" id="KW-0805">Transcription regulation</keyword>
<evidence type="ECO:0000313" key="8">
    <source>
        <dbReference type="Proteomes" id="UP001497644"/>
    </source>
</evidence>
<reference evidence="7" key="1">
    <citation type="submission" date="2024-04" db="EMBL/GenBank/DDBJ databases">
        <authorList>
            <consortium name="Molecular Ecology Group"/>
        </authorList>
    </citation>
    <scope>NUCLEOTIDE SEQUENCE</scope>
</reference>
<sequence>MDCKSKNIHYTETELMLLAQLISEEKDIENKRTGATDLKSKAEAWERIVKRYCSEGCTPRTSKQLKKCWDNMKQKYSIFYC</sequence>
<evidence type="ECO:0000256" key="1">
    <source>
        <dbReference type="ARBA" id="ARBA00011764"/>
    </source>
</evidence>
<evidence type="ECO:0000256" key="2">
    <source>
        <dbReference type="ARBA" id="ARBA00016807"/>
    </source>
</evidence>
<dbReference type="InterPro" id="IPR028002">
    <property type="entry name" value="Myb_DNA-bind_5"/>
</dbReference>
<evidence type="ECO:0000256" key="4">
    <source>
        <dbReference type="ARBA" id="ARBA00023163"/>
    </source>
</evidence>
<evidence type="ECO:0000313" key="7">
    <source>
        <dbReference type="EMBL" id="CAL1687652.1"/>
    </source>
</evidence>
<evidence type="ECO:0000256" key="3">
    <source>
        <dbReference type="ARBA" id="ARBA00023015"/>
    </source>
</evidence>
<gene>
    <name evidence="7" type="ORF">LPLAT_LOCUS12825</name>
</gene>
<proteinExistence type="predicted"/>
<dbReference type="Proteomes" id="UP001497644">
    <property type="component" value="Chromosome 7"/>
</dbReference>
<organism evidence="7 8">
    <name type="scientific">Lasius platythorax</name>
    <dbReference type="NCBI Taxonomy" id="488582"/>
    <lineage>
        <taxon>Eukaryota</taxon>
        <taxon>Metazoa</taxon>
        <taxon>Ecdysozoa</taxon>
        <taxon>Arthropoda</taxon>
        <taxon>Hexapoda</taxon>
        <taxon>Insecta</taxon>
        <taxon>Pterygota</taxon>
        <taxon>Neoptera</taxon>
        <taxon>Endopterygota</taxon>
        <taxon>Hymenoptera</taxon>
        <taxon>Apocrita</taxon>
        <taxon>Aculeata</taxon>
        <taxon>Formicoidea</taxon>
        <taxon>Formicidae</taxon>
        <taxon>Formicinae</taxon>
        <taxon>Lasius</taxon>
        <taxon>Lasius</taxon>
    </lineage>
</organism>
<dbReference type="Gene3D" id="1.10.10.60">
    <property type="entry name" value="Homeodomain-like"/>
    <property type="match status" value="1"/>
</dbReference>
<dbReference type="EMBL" id="OZ034830">
    <property type="protein sequence ID" value="CAL1687652.1"/>
    <property type="molecule type" value="Genomic_DNA"/>
</dbReference>
<feature type="domain" description="Myb/SANT-like DNA-binding" evidence="6">
    <location>
        <begin position="10"/>
        <end position="75"/>
    </location>
</feature>
<comment type="function">
    <text evidence="5">Involved in transvection phenomena (= synapsis-dependent gene expression), where the synaptic pairing of chromosomes carrying genes with which zeste interacts influences the expression of these genes. Zeste binds to DNA and stimulates transcription from a nearby promoter.</text>
</comment>
<evidence type="ECO:0000256" key="5">
    <source>
        <dbReference type="ARBA" id="ARBA00025466"/>
    </source>
</evidence>
<dbReference type="AlphaFoldDB" id="A0AAV2P5R8"/>
<keyword evidence="4" id="KW-0804">Transcription</keyword>
<name>A0AAV2P5R8_9HYME</name>